<evidence type="ECO:0000256" key="1">
    <source>
        <dbReference type="SAM" id="MobiDB-lite"/>
    </source>
</evidence>
<organism evidence="2 3">
    <name type="scientific">Stephanodiscus triporus</name>
    <dbReference type="NCBI Taxonomy" id="2934178"/>
    <lineage>
        <taxon>Eukaryota</taxon>
        <taxon>Sar</taxon>
        <taxon>Stramenopiles</taxon>
        <taxon>Ochrophyta</taxon>
        <taxon>Bacillariophyta</taxon>
        <taxon>Coscinodiscophyceae</taxon>
        <taxon>Thalassiosirophycidae</taxon>
        <taxon>Stephanodiscales</taxon>
        <taxon>Stephanodiscaceae</taxon>
        <taxon>Stephanodiscus</taxon>
    </lineage>
</organism>
<accession>A0ABD3PZE6</accession>
<sequence>MNAKRKRRVAMAAALATFLVATTTMVAFVHVALLPSYLDEFLLTNDDFCYRSSSSSSSSSSMEDLDRVEYGIRRRATNSILRRISSRLWEMASAGKEDDPNRMTTVKNKKQMMKKTTTTARPPPPPDERCDESRDDANPNGRDDDEDNNEGGGMTTMKIHPLCGWYRDLRSRARFVELSIPWMWYRRTEIRVRGLALRSSTTARDGGFAIVTGRRRNRGEGYVDDDDDARTSYPRWTTMGWIAIRGGSYEDDDIAAPKPRKSSESSSASSSSSSSSLSLSSSRPSSSTPLLLLPPSLVIETMDVSIRSAWSRPIVSAHLRGITINVVVRKGEFPPLPLVNHHHHHHGGDGDVVDGGGGGTAPIMIGDMTLREALGILPSPPEEEGTYPRIGIVNVSDATLCLYERDDGVVFGRPPSLKLLLKIGVPDEFFLPIMEMTLAHERDGIDRKHFQPMVGSSISVALRRHLLSEATAAFRNSWVSAHRAHEQLQQFVLQTQELYLDRWIDTVAQAWRQGVAGGAAPMVRAMEDWLVDVRDIITEPIPPLAVVLSHHWNRTVDGINKYGISMDRQLWEHFNYMADKVINFKREKAQSKHLNDLRVAVDGFIAKSGQDLELLVKSCELEVKEMWLQWHRQFLPEL</sequence>
<reference evidence="2 3" key="1">
    <citation type="submission" date="2024-10" db="EMBL/GenBank/DDBJ databases">
        <title>Updated reference genomes for cyclostephanoid diatoms.</title>
        <authorList>
            <person name="Roberts W.R."/>
            <person name="Alverson A.J."/>
        </authorList>
    </citation>
    <scope>NUCLEOTIDE SEQUENCE [LARGE SCALE GENOMIC DNA]</scope>
    <source>
        <strain evidence="2 3">AJA276-08</strain>
    </source>
</reference>
<feature type="compositionally biased region" description="Low complexity" evidence="1">
    <location>
        <begin position="264"/>
        <end position="290"/>
    </location>
</feature>
<comment type="caution">
    <text evidence="2">The sequence shown here is derived from an EMBL/GenBank/DDBJ whole genome shotgun (WGS) entry which is preliminary data.</text>
</comment>
<evidence type="ECO:0008006" key="4">
    <source>
        <dbReference type="Google" id="ProtNLM"/>
    </source>
</evidence>
<feature type="compositionally biased region" description="Basic and acidic residues" evidence="1">
    <location>
        <begin position="126"/>
        <end position="137"/>
    </location>
</feature>
<dbReference type="AlphaFoldDB" id="A0ABD3PZE6"/>
<evidence type="ECO:0000313" key="3">
    <source>
        <dbReference type="Proteomes" id="UP001530315"/>
    </source>
</evidence>
<proteinExistence type="predicted"/>
<dbReference type="Proteomes" id="UP001530315">
    <property type="component" value="Unassembled WGS sequence"/>
</dbReference>
<dbReference type="EMBL" id="JALLAZ020000525">
    <property type="protein sequence ID" value="KAL3793172.1"/>
    <property type="molecule type" value="Genomic_DNA"/>
</dbReference>
<evidence type="ECO:0000313" key="2">
    <source>
        <dbReference type="EMBL" id="KAL3793172.1"/>
    </source>
</evidence>
<gene>
    <name evidence="2" type="ORF">ACHAW5_000369</name>
</gene>
<feature type="region of interest" description="Disordered" evidence="1">
    <location>
        <begin position="252"/>
        <end position="290"/>
    </location>
</feature>
<name>A0ABD3PZE6_9STRA</name>
<keyword evidence="3" id="KW-1185">Reference proteome</keyword>
<feature type="region of interest" description="Disordered" evidence="1">
    <location>
        <begin position="95"/>
        <end position="155"/>
    </location>
</feature>
<protein>
    <recommendedName>
        <fullName evidence="4">Membrane-associated protein</fullName>
    </recommendedName>
</protein>